<accession>A0A142VU44</accession>
<evidence type="ECO:0000313" key="4">
    <source>
        <dbReference type="Proteomes" id="UP000076234"/>
    </source>
</evidence>
<gene>
    <name evidence="3" type="ORF">AOA14_01720</name>
</gene>
<organism evidence="3 4">
    <name type="scientific">Sphingopyxis terrae subsp. terrae NBRC 15098</name>
    <dbReference type="NCBI Taxonomy" id="1219058"/>
    <lineage>
        <taxon>Bacteria</taxon>
        <taxon>Pseudomonadati</taxon>
        <taxon>Pseudomonadota</taxon>
        <taxon>Alphaproteobacteria</taxon>
        <taxon>Sphingomonadales</taxon>
        <taxon>Sphingomonadaceae</taxon>
        <taxon>Sphingopyxis</taxon>
    </lineage>
</organism>
<reference evidence="4" key="1">
    <citation type="submission" date="2015-11" db="EMBL/GenBank/DDBJ databases">
        <title>Complete genome sequence of a polyethylene glycol-degrading strain Sphingopyxis terrae strain 203-1 (NBRC 15098).</title>
        <authorList>
            <person name="Yoshiyuki O."/>
            <person name="Shouta N."/>
            <person name="Nagata Y."/>
            <person name="Numata M."/>
            <person name="Tsuchikane K."/>
            <person name="Hosoyama A."/>
            <person name="Yamazoe A."/>
            <person name="Tsuda M."/>
            <person name="Fujita N."/>
            <person name="Kawai F."/>
        </authorList>
    </citation>
    <scope>NUCLEOTIDE SEQUENCE [LARGE SCALE GENOMIC DNA]</scope>
    <source>
        <strain evidence="4">203-1</strain>
    </source>
</reference>
<proteinExistence type="predicted"/>
<evidence type="ECO:0000256" key="2">
    <source>
        <dbReference type="SAM" id="SignalP"/>
    </source>
</evidence>
<evidence type="ECO:0000313" key="3">
    <source>
        <dbReference type="EMBL" id="AMU93318.1"/>
    </source>
</evidence>
<feature type="chain" id="PRO_5007502186" description="Acid-shock protein" evidence="2">
    <location>
        <begin position="25"/>
        <end position="59"/>
    </location>
</feature>
<protein>
    <recommendedName>
        <fullName evidence="5">Acid-shock protein</fullName>
    </recommendedName>
</protein>
<feature type="region of interest" description="Disordered" evidence="1">
    <location>
        <begin position="26"/>
        <end position="59"/>
    </location>
</feature>
<evidence type="ECO:0008006" key="5">
    <source>
        <dbReference type="Google" id="ProtNLM"/>
    </source>
</evidence>
<name>A0A142VU44_9SPHN</name>
<feature type="compositionally biased region" description="Low complexity" evidence="1">
    <location>
        <begin position="26"/>
        <end position="36"/>
    </location>
</feature>
<evidence type="ECO:0000256" key="1">
    <source>
        <dbReference type="SAM" id="MobiDB-lite"/>
    </source>
</evidence>
<dbReference type="EMBL" id="CP013342">
    <property type="protein sequence ID" value="AMU93318.1"/>
    <property type="molecule type" value="Genomic_DNA"/>
</dbReference>
<dbReference type="RefSeq" id="WP_062900524.1">
    <property type="nucleotide sequence ID" value="NZ_CP013342.1"/>
</dbReference>
<dbReference type="AlphaFoldDB" id="A0A142VU44"/>
<sequence>MRNYSKLAAAAVLSLAMVSGSAFAADATPTKAATSKPAKKATHHAQKMKKAEKKAATKG</sequence>
<feature type="compositionally biased region" description="Basic residues" evidence="1">
    <location>
        <begin position="37"/>
        <end position="59"/>
    </location>
</feature>
<reference evidence="3 4" key="2">
    <citation type="journal article" date="2016" name="Genome Announc.">
        <title>Complete Genome Sequence of Sphingopyxis terrae Strain 203-1 (NBRC 111660), a Polyethylene Glycol Degrader.</title>
        <authorList>
            <person name="Ohtsubo Y."/>
            <person name="Nonoyama S."/>
            <person name="Nagata Y."/>
            <person name="Numata M."/>
            <person name="Tsuchikane K."/>
            <person name="Hosoyama A."/>
            <person name="Yamazoe A."/>
            <person name="Tsuda M."/>
            <person name="Fujita N."/>
            <person name="Kawai F."/>
        </authorList>
    </citation>
    <scope>NUCLEOTIDE SEQUENCE [LARGE SCALE GENOMIC DNA]</scope>
    <source>
        <strain evidence="3 4">203-1</strain>
    </source>
</reference>
<keyword evidence="2" id="KW-0732">Signal</keyword>
<dbReference type="KEGG" id="ster:AOA14_01720"/>
<feature type="signal peptide" evidence="2">
    <location>
        <begin position="1"/>
        <end position="24"/>
    </location>
</feature>
<dbReference type="Proteomes" id="UP000076234">
    <property type="component" value="Chromosome"/>
</dbReference>